<dbReference type="GO" id="GO:0016787">
    <property type="term" value="F:hydrolase activity"/>
    <property type="evidence" value="ECO:0007669"/>
    <property type="project" value="UniProtKB-KW"/>
</dbReference>
<evidence type="ECO:0000256" key="1">
    <source>
        <dbReference type="ARBA" id="ARBA00006499"/>
    </source>
</evidence>
<dbReference type="InterPro" id="IPR029058">
    <property type="entry name" value="AB_hydrolase_fold"/>
</dbReference>
<dbReference type="KEGG" id="hdi:HDIA_0112"/>
<protein>
    <submittedName>
        <fullName evidence="4">Putative hydrolase</fullName>
    </submittedName>
</protein>
<sequence>MNVMDLWKSTGTGPHAGQPVSHVGAPLDKAAAAMILLHGRGGSAPDILSLAEAFGRSDVAYLAPQAAHNTWWPQRFIQPVAANQPYLDSALDTVGTLAETLVAADIPREKIVLLGFSQGACLALEFAARNPRRWGGVVGLSGGLVGSDDEFGLRQGSLAATPVILACSDRDAHIPLLRVRMSAKVFEAMGAAVDCRIYPGMGHTVSMEEVGLVRDLMKAVTLAA</sequence>
<dbReference type="InterPro" id="IPR050565">
    <property type="entry name" value="LYPA1-2/EST-like"/>
</dbReference>
<evidence type="ECO:0000313" key="5">
    <source>
        <dbReference type="Proteomes" id="UP000223606"/>
    </source>
</evidence>
<gene>
    <name evidence="4" type="ORF">HDIA_0112</name>
</gene>
<keyword evidence="2 4" id="KW-0378">Hydrolase</keyword>
<dbReference type="SUPFAM" id="SSF53474">
    <property type="entry name" value="alpha/beta-Hydrolases"/>
    <property type="match status" value="1"/>
</dbReference>
<dbReference type="AlphaFoldDB" id="A0A2C9D0A1"/>
<dbReference type="Pfam" id="PF02230">
    <property type="entry name" value="Abhydrolase_2"/>
    <property type="match status" value="1"/>
</dbReference>
<reference evidence="5" key="1">
    <citation type="submission" date="2017-09" db="EMBL/GenBank/DDBJ databases">
        <title>Genome sequence of Nannocystis excedens DSM 71.</title>
        <authorList>
            <person name="Blom J."/>
        </authorList>
    </citation>
    <scope>NUCLEOTIDE SEQUENCE [LARGE SCALE GENOMIC DNA]</scope>
    <source>
        <strain evidence="5">type strain: E19</strain>
    </source>
</reference>
<evidence type="ECO:0000313" key="4">
    <source>
        <dbReference type="EMBL" id="SON53653.1"/>
    </source>
</evidence>
<name>A0A2C9D0A1_9HYPH</name>
<dbReference type="PANTHER" id="PTHR10655:SF17">
    <property type="entry name" value="LYSOPHOSPHOLIPASE-LIKE PROTEIN 1"/>
    <property type="match status" value="1"/>
</dbReference>
<dbReference type="EMBL" id="LT960614">
    <property type="protein sequence ID" value="SON53653.1"/>
    <property type="molecule type" value="Genomic_DNA"/>
</dbReference>
<feature type="domain" description="Phospholipase/carboxylesterase/thioesterase" evidence="3">
    <location>
        <begin position="22"/>
        <end position="218"/>
    </location>
</feature>
<dbReference type="Gene3D" id="3.40.50.1820">
    <property type="entry name" value="alpha/beta hydrolase"/>
    <property type="match status" value="1"/>
</dbReference>
<comment type="similarity">
    <text evidence="1">Belongs to the AB hydrolase superfamily. AB hydrolase 2 family.</text>
</comment>
<dbReference type="PANTHER" id="PTHR10655">
    <property type="entry name" value="LYSOPHOSPHOLIPASE-RELATED"/>
    <property type="match status" value="1"/>
</dbReference>
<organism evidence="4 5">
    <name type="scientific">Hartmannibacter diazotrophicus</name>
    <dbReference type="NCBI Taxonomy" id="1482074"/>
    <lineage>
        <taxon>Bacteria</taxon>
        <taxon>Pseudomonadati</taxon>
        <taxon>Pseudomonadota</taxon>
        <taxon>Alphaproteobacteria</taxon>
        <taxon>Hyphomicrobiales</taxon>
        <taxon>Pleomorphomonadaceae</taxon>
        <taxon>Hartmannibacter</taxon>
    </lineage>
</organism>
<dbReference type="InterPro" id="IPR003140">
    <property type="entry name" value="PLipase/COase/thioEstase"/>
</dbReference>
<evidence type="ECO:0000256" key="2">
    <source>
        <dbReference type="ARBA" id="ARBA00022801"/>
    </source>
</evidence>
<keyword evidence="5" id="KW-1185">Reference proteome</keyword>
<dbReference type="RefSeq" id="WP_245884085.1">
    <property type="nucleotide sequence ID" value="NZ_LT960614.1"/>
</dbReference>
<proteinExistence type="inferred from homology"/>
<accession>A0A2C9D0A1</accession>
<dbReference type="Proteomes" id="UP000223606">
    <property type="component" value="Chromosome 1"/>
</dbReference>
<evidence type="ECO:0000259" key="3">
    <source>
        <dbReference type="Pfam" id="PF02230"/>
    </source>
</evidence>